<keyword evidence="3 11" id="KW-0963">Cytoplasm</keyword>
<evidence type="ECO:0000256" key="6">
    <source>
        <dbReference type="ARBA" id="ARBA00022741"/>
    </source>
</evidence>
<dbReference type="InterPro" id="IPR018948">
    <property type="entry name" value="GTP-bd_TrmE_N"/>
</dbReference>
<organism evidence="14 15">
    <name type="scientific">Marinobacterium nitratireducens</name>
    <dbReference type="NCBI Taxonomy" id="518897"/>
    <lineage>
        <taxon>Bacteria</taxon>
        <taxon>Pseudomonadati</taxon>
        <taxon>Pseudomonadota</taxon>
        <taxon>Gammaproteobacteria</taxon>
        <taxon>Oceanospirillales</taxon>
        <taxon>Oceanospirillaceae</taxon>
        <taxon>Marinobacterium</taxon>
    </lineage>
</organism>
<feature type="binding site" evidence="11">
    <location>
        <begin position="271"/>
        <end position="274"/>
    </location>
    <ligand>
        <name>GTP</name>
        <dbReference type="ChEBI" id="CHEBI:37565"/>
    </ligand>
</feature>
<evidence type="ECO:0000256" key="9">
    <source>
        <dbReference type="ARBA" id="ARBA00022958"/>
    </source>
</evidence>
<feature type="binding site" evidence="11">
    <location>
        <position position="25"/>
    </location>
    <ligand>
        <name>(6S)-5-formyl-5,6,7,8-tetrahydrofolate</name>
        <dbReference type="ChEBI" id="CHEBI:57457"/>
    </ligand>
</feature>
<dbReference type="EC" id="3.6.-.-" evidence="11"/>
<feature type="binding site" evidence="11">
    <location>
        <position position="455"/>
    </location>
    <ligand>
        <name>(6S)-5-formyl-5,6,7,8-tetrahydrofolate</name>
        <dbReference type="ChEBI" id="CHEBI:57457"/>
    </ligand>
</feature>
<dbReference type="Proteomes" id="UP000599578">
    <property type="component" value="Unassembled WGS sequence"/>
</dbReference>
<evidence type="ECO:0000256" key="8">
    <source>
        <dbReference type="ARBA" id="ARBA00022842"/>
    </source>
</evidence>
<evidence type="ECO:0000256" key="2">
    <source>
        <dbReference type="ARBA" id="ARBA00011043"/>
    </source>
</evidence>
<dbReference type="GO" id="GO:0002098">
    <property type="term" value="P:tRNA wobble uridine modification"/>
    <property type="evidence" value="ECO:0007669"/>
    <property type="project" value="TreeGrafter"/>
</dbReference>
<protein>
    <recommendedName>
        <fullName evidence="11">tRNA modification GTPase MnmE</fullName>
        <ecNumber evidence="11">3.6.-.-</ecNumber>
    </recommendedName>
</protein>
<dbReference type="NCBIfam" id="NF003661">
    <property type="entry name" value="PRK05291.1-3"/>
    <property type="match status" value="1"/>
</dbReference>
<dbReference type="GO" id="GO:0003924">
    <property type="term" value="F:GTPase activity"/>
    <property type="evidence" value="ECO:0007669"/>
    <property type="project" value="UniProtKB-UniRule"/>
</dbReference>
<feature type="binding site" evidence="11">
    <location>
        <position position="82"/>
    </location>
    <ligand>
        <name>(6S)-5-formyl-5,6,7,8-tetrahydrofolate</name>
        <dbReference type="ChEBI" id="CHEBI:57457"/>
    </ligand>
</feature>
<dbReference type="Pfam" id="PF01926">
    <property type="entry name" value="MMR_HSR1"/>
    <property type="match status" value="1"/>
</dbReference>
<dbReference type="InterPro" id="IPR027368">
    <property type="entry name" value="MnmE_dom2"/>
</dbReference>
<feature type="binding site" evidence="11">
    <location>
        <begin position="336"/>
        <end position="339"/>
    </location>
    <ligand>
        <name>GTP</name>
        <dbReference type="ChEBI" id="CHEBI:37565"/>
    </ligand>
</feature>
<dbReference type="SUPFAM" id="SSF116878">
    <property type="entry name" value="TrmE connector domain"/>
    <property type="match status" value="1"/>
</dbReference>
<dbReference type="InterPro" id="IPR025867">
    <property type="entry name" value="MnmE_helical"/>
</dbReference>
<dbReference type="InterPro" id="IPR004520">
    <property type="entry name" value="GTPase_MnmE"/>
</dbReference>
<comment type="subunit">
    <text evidence="11">Homodimer. Heterotetramer of two MnmE and two MnmG subunits.</text>
</comment>
<comment type="cofactor">
    <cofactor evidence="11">
        <name>K(+)</name>
        <dbReference type="ChEBI" id="CHEBI:29103"/>
    </cofactor>
    <text evidence="11">Binds 1 potassium ion per subunit.</text>
</comment>
<keyword evidence="6 11" id="KW-0547">Nucleotide-binding</keyword>
<dbReference type="InterPro" id="IPR005225">
    <property type="entry name" value="Small_GTP-bd"/>
</dbReference>
<feature type="binding site" evidence="11">
    <location>
        <position position="251"/>
    </location>
    <ligand>
        <name>K(+)</name>
        <dbReference type="ChEBI" id="CHEBI:29103"/>
    </ligand>
</feature>
<comment type="subcellular location">
    <subcellularLocation>
        <location evidence="1 11">Cytoplasm</location>
    </subcellularLocation>
</comment>
<keyword evidence="9 11" id="KW-0630">Potassium</keyword>
<keyword evidence="8 11" id="KW-0460">Magnesium</keyword>
<dbReference type="GO" id="GO:0046872">
    <property type="term" value="F:metal ion binding"/>
    <property type="evidence" value="ECO:0007669"/>
    <property type="project" value="UniProtKB-KW"/>
</dbReference>
<dbReference type="NCBIfam" id="TIGR00450">
    <property type="entry name" value="mnmE_trmE_thdF"/>
    <property type="match status" value="1"/>
</dbReference>
<dbReference type="AlphaFoldDB" id="A0A918DPS1"/>
<gene>
    <name evidence="11 14" type="primary">mnmE</name>
    <name evidence="11" type="synonym">trmE</name>
    <name evidence="14" type="ORF">GCM10011348_06740</name>
</gene>
<dbReference type="GO" id="GO:0030488">
    <property type="term" value="P:tRNA methylation"/>
    <property type="evidence" value="ECO:0007669"/>
    <property type="project" value="TreeGrafter"/>
</dbReference>
<evidence type="ECO:0000256" key="10">
    <source>
        <dbReference type="ARBA" id="ARBA00023134"/>
    </source>
</evidence>
<feature type="domain" description="TrmE-type G" evidence="13">
    <location>
        <begin position="217"/>
        <end position="378"/>
    </location>
</feature>
<dbReference type="GO" id="GO:0005829">
    <property type="term" value="C:cytosol"/>
    <property type="evidence" value="ECO:0007669"/>
    <property type="project" value="TreeGrafter"/>
</dbReference>
<dbReference type="InterPro" id="IPR027266">
    <property type="entry name" value="TrmE/GcvT-like"/>
</dbReference>
<comment type="function">
    <text evidence="11">Exhibits a very high intrinsic GTPase hydrolysis rate. Involved in the addition of a carboxymethylaminomethyl (cmnm) group at the wobble position (U34) of certain tRNAs, forming tRNA-cmnm(5)s(2)U34.</text>
</comment>
<dbReference type="SUPFAM" id="SSF52540">
    <property type="entry name" value="P-loop containing nucleoside triphosphate hydrolases"/>
    <property type="match status" value="1"/>
</dbReference>
<evidence type="ECO:0000313" key="14">
    <source>
        <dbReference type="EMBL" id="GGO77370.1"/>
    </source>
</evidence>
<evidence type="ECO:0000256" key="3">
    <source>
        <dbReference type="ARBA" id="ARBA00022490"/>
    </source>
</evidence>
<evidence type="ECO:0000256" key="7">
    <source>
        <dbReference type="ARBA" id="ARBA00022801"/>
    </source>
</evidence>
<dbReference type="PROSITE" id="PS51709">
    <property type="entry name" value="G_TRME"/>
    <property type="match status" value="1"/>
</dbReference>
<feature type="binding site" evidence="11">
    <location>
        <begin position="227"/>
        <end position="232"/>
    </location>
    <ligand>
        <name>GTP</name>
        <dbReference type="ChEBI" id="CHEBI:37565"/>
    </ligand>
</feature>
<accession>A0A918DPS1</accession>
<evidence type="ECO:0000256" key="5">
    <source>
        <dbReference type="ARBA" id="ARBA00022723"/>
    </source>
</evidence>
<dbReference type="InterPro" id="IPR006073">
    <property type="entry name" value="GTP-bd"/>
</dbReference>
<dbReference type="Gene3D" id="3.40.50.300">
    <property type="entry name" value="P-loop containing nucleotide triphosphate hydrolases"/>
    <property type="match status" value="1"/>
</dbReference>
<dbReference type="EMBL" id="BMLT01000002">
    <property type="protein sequence ID" value="GGO77370.1"/>
    <property type="molecule type" value="Genomic_DNA"/>
</dbReference>
<keyword evidence="5 11" id="KW-0479">Metal-binding</keyword>
<keyword evidence="4 11" id="KW-0819">tRNA processing</keyword>
<feature type="binding site" evidence="11">
    <location>
        <position position="246"/>
    </location>
    <ligand>
        <name>K(+)</name>
        <dbReference type="ChEBI" id="CHEBI:29103"/>
    </ligand>
</feature>
<dbReference type="Gene3D" id="1.20.120.430">
    <property type="entry name" value="tRNA modification GTPase MnmE domain 2"/>
    <property type="match status" value="1"/>
</dbReference>
<dbReference type="Pfam" id="PF10396">
    <property type="entry name" value="TrmE_N"/>
    <property type="match status" value="1"/>
</dbReference>
<dbReference type="HAMAP" id="MF_00379">
    <property type="entry name" value="GTPase_MnmE"/>
    <property type="match status" value="1"/>
</dbReference>
<proteinExistence type="inferred from homology"/>
<feature type="binding site" evidence="11">
    <location>
        <position position="248"/>
    </location>
    <ligand>
        <name>K(+)</name>
        <dbReference type="ChEBI" id="CHEBI:29103"/>
    </ligand>
</feature>
<dbReference type="PANTHER" id="PTHR42714">
    <property type="entry name" value="TRNA MODIFICATION GTPASE GTPBP3"/>
    <property type="match status" value="1"/>
</dbReference>
<keyword evidence="15" id="KW-1185">Reference proteome</keyword>
<keyword evidence="10 11" id="KW-0342">GTP-binding</keyword>
<comment type="caution">
    <text evidence="11">Lacks conserved residue(s) required for the propagation of feature annotation.</text>
</comment>
<evidence type="ECO:0000256" key="1">
    <source>
        <dbReference type="ARBA" id="ARBA00004496"/>
    </source>
</evidence>
<evidence type="ECO:0000313" key="15">
    <source>
        <dbReference type="Proteomes" id="UP000599578"/>
    </source>
</evidence>
<dbReference type="NCBIfam" id="TIGR00231">
    <property type="entry name" value="small_GTP"/>
    <property type="match status" value="1"/>
</dbReference>
<dbReference type="FunFam" id="3.40.50.300:FF:000249">
    <property type="entry name" value="tRNA modification GTPase MnmE"/>
    <property type="match status" value="1"/>
</dbReference>
<evidence type="ECO:0000256" key="12">
    <source>
        <dbReference type="RuleBase" id="RU003313"/>
    </source>
</evidence>
<dbReference type="PANTHER" id="PTHR42714:SF2">
    <property type="entry name" value="TRNA MODIFICATION GTPASE GTPBP3, MITOCHONDRIAL"/>
    <property type="match status" value="1"/>
</dbReference>
<feature type="binding site" evidence="11">
    <location>
        <position position="227"/>
    </location>
    <ligand>
        <name>K(+)</name>
        <dbReference type="ChEBI" id="CHEBI:29103"/>
    </ligand>
</feature>
<dbReference type="CDD" id="cd14858">
    <property type="entry name" value="TrmE_N"/>
    <property type="match status" value="1"/>
</dbReference>
<feature type="binding site" evidence="11">
    <location>
        <position position="121"/>
    </location>
    <ligand>
        <name>(6S)-5-formyl-5,6,7,8-tetrahydrofolate</name>
        <dbReference type="ChEBI" id="CHEBI:57457"/>
    </ligand>
</feature>
<keyword evidence="7 11" id="KW-0378">Hydrolase</keyword>
<comment type="similarity">
    <text evidence="2 11 12">Belongs to the TRAFAC class TrmE-Era-EngA-EngB-Septin-like GTPase superfamily. TrmE GTPase family.</text>
</comment>
<name>A0A918DPS1_9GAMM</name>
<sequence>MSLINQDTIAAQATPPGRGGVGIIRVSGRRAADIARSILGIEPQARYAHYGPFLDAAGEQIDQGIALYFPGPNSFTGEDVLELQGHGGPVVMDSLLKRALTLGARLAKPGEFSERAFLNDKLDLAQAEAIADLIDASSAQAAQCALRSLQGEFSRRIHSLVEALIQLRIYVEAAIDFPEEEIDFLADGKVLGDLVDILHQLESVQSEARQGSLLREGMNVVIAGRPNAGKSSLLNALAGRETAIVTDIAGTTRDVLREHIHIDGMPLHIIDTAGLRDAPDEVERIGIDRAWQEIRKADRILMMADSTETSATDPDQLWHDFVEQLPDLSRVTVIRNKADRSGEKIEARRQGEYTLISLSAKSGEGVELLREHLKECMGYESTTEGGFMARRRHLDALERAHQLLETGRDQLECNGAGELLAEDLRQAQQALNEITGEFSPDDLLGRIFSSFCIGK</sequence>
<dbReference type="RefSeq" id="WP_188858323.1">
    <property type="nucleotide sequence ID" value="NZ_BMLT01000002.1"/>
</dbReference>
<dbReference type="CDD" id="cd04164">
    <property type="entry name" value="trmE"/>
    <property type="match status" value="1"/>
</dbReference>
<evidence type="ECO:0000256" key="4">
    <source>
        <dbReference type="ARBA" id="ARBA00022694"/>
    </source>
</evidence>
<comment type="caution">
    <text evidence="14">The sequence shown here is derived from an EMBL/GenBank/DDBJ whole genome shotgun (WGS) entry which is preliminary data.</text>
</comment>
<feature type="binding site" evidence="11">
    <location>
        <begin position="246"/>
        <end position="252"/>
    </location>
    <ligand>
        <name>GTP</name>
        <dbReference type="ChEBI" id="CHEBI:37565"/>
    </ligand>
</feature>
<dbReference type="InterPro" id="IPR031168">
    <property type="entry name" value="G_TrmE"/>
</dbReference>
<evidence type="ECO:0000259" key="13">
    <source>
        <dbReference type="PROSITE" id="PS51709"/>
    </source>
</evidence>
<evidence type="ECO:0000256" key="11">
    <source>
        <dbReference type="HAMAP-Rule" id="MF_00379"/>
    </source>
</evidence>
<dbReference type="InterPro" id="IPR027417">
    <property type="entry name" value="P-loop_NTPase"/>
</dbReference>
<feature type="binding site" evidence="11">
    <location>
        <position position="231"/>
    </location>
    <ligand>
        <name>Mg(2+)</name>
        <dbReference type="ChEBI" id="CHEBI:18420"/>
    </ligand>
</feature>
<feature type="binding site" evidence="11">
    <location>
        <position position="252"/>
    </location>
    <ligand>
        <name>Mg(2+)</name>
        <dbReference type="ChEBI" id="CHEBI:18420"/>
    </ligand>
</feature>
<dbReference type="Pfam" id="PF12631">
    <property type="entry name" value="MnmE_helical"/>
    <property type="match status" value="1"/>
</dbReference>
<reference evidence="14 15" key="1">
    <citation type="journal article" date="2014" name="Int. J. Syst. Evol. Microbiol.">
        <title>Complete genome sequence of Corynebacterium casei LMG S-19264T (=DSM 44701T), isolated from a smear-ripened cheese.</title>
        <authorList>
            <consortium name="US DOE Joint Genome Institute (JGI-PGF)"/>
            <person name="Walter F."/>
            <person name="Albersmeier A."/>
            <person name="Kalinowski J."/>
            <person name="Ruckert C."/>
        </authorList>
    </citation>
    <scope>NUCLEOTIDE SEQUENCE [LARGE SCALE GENOMIC DNA]</scope>
    <source>
        <strain evidence="14 15">CGMCC 1.7286</strain>
    </source>
</reference>
<dbReference type="Gene3D" id="3.30.1360.120">
    <property type="entry name" value="Probable tRNA modification gtpase trme, domain 1"/>
    <property type="match status" value="1"/>
</dbReference>
<dbReference type="FunFam" id="3.30.1360.120:FF:000001">
    <property type="entry name" value="tRNA modification GTPase MnmE"/>
    <property type="match status" value="1"/>
</dbReference>
<dbReference type="GO" id="GO:0005525">
    <property type="term" value="F:GTP binding"/>
    <property type="evidence" value="ECO:0007669"/>
    <property type="project" value="UniProtKB-UniRule"/>
</dbReference>